<evidence type="ECO:0000259" key="2">
    <source>
        <dbReference type="Pfam" id="PF00339"/>
    </source>
</evidence>
<evidence type="ECO:0000313" key="4">
    <source>
        <dbReference type="WBParaSite" id="ACRNAN_scaffold6089.g9762.t1"/>
    </source>
</evidence>
<accession>A0A914E882</accession>
<dbReference type="InterPro" id="IPR014752">
    <property type="entry name" value="Arrestin-like_C"/>
</dbReference>
<proteinExistence type="inferred from homology"/>
<dbReference type="Pfam" id="PF00339">
    <property type="entry name" value="Arrestin_N"/>
    <property type="match status" value="1"/>
</dbReference>
<sequence>MYRSLPSTNGISSSSYEIEVILEKAIYNPGDLLTGEVRLTLYRKLCCELITVQLYGSTRVFFTEKVTKPGALSQTKAYEQENVLINLKSDIWKCPEKEEPKREVSLNDIARMASSTAIRMPTSKSEKQPGIGAGVHSLPFVFQLPESGLHTSFDARNAAGYIRYYILIQALSNGYTVARKKLLFPIVCHQLLNQDQRSFESPILKGSKKVGKYNFH</sequence>
<evidence type="ECO:0000313" key="3">
    <source>
        <dbReference type="Proteomes" id="UP000887540"/>
    </source>
</evidence>
<feature type="domain" description="Arrestin-like N-terminal" evidence="2">
    <location>
        <begin position="23"/>
        <end position="169"/>
    </location>
</feature>
<comment type="similarity">
    <text evidence="1">Belongs to the arrestin family.</text>
</comment>
<name>A0A914E882_9BILA</name>
<dbReference type="SUPFAM" id="SSF81296">
    <property type="entry name" value="E set domains"/>
    <property type="match status" value="1"/>
</dbReference>
<dbReference type="PANTHER" id="PTHR11188">
    <property type="entry name" value="ARRESTIN DOMAIN CONTAINING PROTEIN"/>
    <property type="match status" value="1"/>
</dbReference>
<dbReference type="Proteomes" id="UP000887540">
    <property type="component" value="Unplaced"/>
</dbReference>
<dbReference type="GO" id="GO:0005737">
    <property type="term" value="C:cytoplasm"/>
    <property type="evidence" value="ECO:0007669"/>
    <property type="project" value="TreeGrafter"/>
</dbReference>
<evidence type="ECO:0000256" key="1">
    <source>
        <dbReference type="ARBA" id="ARBA00005298"/>
    </source>
</evidence>
<protein>
    <submittedName>
        <fullName evidence="4">Arrestin-like N-terminal domain-containing protein</fullName>
    </submittedName>
</protein>
<dbReference type="WBParaSite" id="ACRNAN_scaffold6089.g9762.t1">
    <property type="protein sequence ID" value="ACRNAN_scaffold6089.g9762.t1"/>
    <property type="gene ID" value="ACRNAN_scaffold6089.g9762"/>
</dbReference>
<keyword evidence="3" id="KW-1185">Reference proteome</keyword>
<dbReference type="InterPro" id="IPR014756">
    <property type="entry name" value="Ig_E-set"/>
</dbReference>
<reference evidence="4" key="1">
    <citation type="submission" date="2022-11" db="UniProtKB">
        <authorList>
            <consortium name="WormBaseParasite"/>
        </authorList>
    </citation>
    <scope>IDENTIFICATION</scope>
</reference>
<organism evidence="3 4">
    <name type="scientific">Acrobeloides nanus</name>
    <dbReference type="NCBI Taxonomy" id="290746"/>
    <lineage>
        <taxon>Eukaryota</taxon>
        <taxon>Metazoa</taxon>
        <taxon>Ecdysozoa</taxon>
        <taxon>Nematoda</taxon>
        <taxon>Chromadorea</taxon>
        <taxon>Rhabditida</taxon>
        <taxon>Tylenchina</taxon>
        <taxon>Cephalobomorpha</taxon>
        <taxon>Cephaloboidea</taxon>
        <taxon>Cephalobidae</taxon>
        <taxon>Acrobeloides</taxon>
    </lineage>
</organism>
<dbReference type="GO" id="GO:0015031">
    <property type="term" value="P:protein transport"/>
    <property type="evidence" value="ECO:0007669"/>
    <property type="project" value="TreeGrafter"/>
</dbReference>
<dbReference type="Gene3D" id="2.60.40.640">
    <property type="match status" value="1"/>
</dbReference>
<dbReference type="InterPro" id="IPR011021">
    <property type="entry name" value="Arrestin-like_N"/>
</dbReference>
<dbReference type="PANTHER" id="PTHR11188:SF17">
    <property type="entry name" value="FI21816P1"/>
    <property type="match status" value="1"/>
</dbReference>
<dbReference type="InterPro" id="IPR050357">
    <property type="entry name" value="Arrestin_domain-protein"/>
</dbReference>
<dbReference type="AlphaFoldDB" id="A0A914E882"/>